<proteinExistence type="inferred from homology"/>
<dbReference type="EMBL" id="JANJZL010000001">
    <property type="protein sequence ID" value="MCR2042695.1"/>
    <property type="molecule type" value="Genomic_DNA"/>
</dbReference>
<dbReference type="Proteomes" id="UP001142078">
    <property type="component" value="Unassembled WGS sequence"/>
</dbReference>
<evidence type="ECO:0000256" key="12">
    <source>
        <dbReference type="RuleBase" id="RU003784"/>
    </source>
</evidence>
<dbReference type="RefSeq" id="WP_042681857.1">
    <property type="nucleotide sequence ID" value="NZ_CABKTM010000043.1"/>
</dbReference>
<organism evidence="14 15">
    <name type="scientific">Anaerosalibacter massiliensis</name>
    <dbReference type="NCBI Taxonomy" id="1347392"/>
    <lineage>
        <taxon>Bacteria</taxon>
        <taxon>Bacillati</taxon>
        <taxon>Bacillota</taxon>
        <taxon>Tissierellia</taxon>
        <taxon>Tissierellales</taxon>
        <taxon>Sporanaerobacteraceae</taxon>
        <taxon>Anaerosalibacter</taxon>
    </lineage>
</organism>
<feature type="site" description="Interaction with substrate tRNA" evidence="10">
    <location>
        <position position="103"/>
    </location>
</feature>
<accession>A0A9X2MEU5</accession>
<dbReference type="InterPro" id="IPR018022">
    <property type="entry name" value="IPT"/>
</dbReference>
<evidence type="ECO:0000256" key="7">
    <source>
        <dbReference type="ARBA" id="ARBA00022840"/>
    </source>
</evidence>
<evidence type="ECO:0000256" key="10">
    <source>
        <dbReference type="HAMAP-Rule" id="MF_00185"/>
    </source>
</evidence>
<keyword evidence="15" id="KW-1185">Reference proteome</keyword>
<comment type="caution">
    <text evidence="14">The sequence shown here is derived from an EMBL/GenBank/DDBJ whole genome shotgun (WGS) entry which is preliminary data.</text>
</comment>
<dbReference type="InterPro" id="IPR039657">
    <property type="entry name" value="Dimethylallyltransferase"/>
</dbReference>
<comment type="caution">
    <text evidence="10">Lacks conserved residue(s) required for the propagation of feature annotation.</text>
</comment>
<dbReference type="GO" id="GO:0005524">
    <property type="term" value="F:ATP binding"/>
    <property type="evidence" value="ECO:0007669"/>
    <property type="project" value="UniProtKB-UniRule"/>
</dbReference>
<evidence type="ECO:0000256" key="11">
    <source>
        <dbReference type="RuleBase" id="RU003783"/>
    </source>
</evidence>
<feature type="binding site" evidence="10">
    <location>
        <begin position="12"/>
        <end position="19"/>
    </location>
    <ligand>
        <name>ATP</name>
        <dbReference type="ChEBI" id="CHEBI:30616"/>
    </ligand>
</feature>
<sequence length="325" mass="38054">MTKKIPLVILVGPTAIGKTEVSIEIAKKLNGEIISADSAQIYKYMNIGTAKIKEEEKEGIPHYLIDIVNPDEEFTVADYKELATKYIEDIYNRGKTPIVVGGTGLYVNSLVYDLNFIDVPPRDEFREKCNKIADEYGNKYIYNKLKEIDPNSSNRINVNDRKRIIRALEVYNETGKPMSRFYKDSRKCNEKYNVIIMGLTMERKVLYNRINSRVDKMIEEGLIEEVKQILDMGYSEELNSLKALGYKEIILYLKGEKTLDETLTLLKRDTRRFAKRQLTWFRKDEKIKWINLDDFKNKYEVINYIIKYIKGELNLINKGGKYFER</sequence>
<comment type="function">
    <text evidence="2 10 12">Catalyzes the transfer of a dimethylallyl group onto the adenine at position 37 in tRNAs that read codons beginning with uridine, leading to the formation of N6-(dimethylallyl)adenosine (i(6)A).</text>
</comment>
<dbReference type="SUPFAM" id="SSF52540">
    <property type="entry name" value="P-loop containing nucleoside triphosphate hydrolases"/>
    <property type="match status" value="2"/>
</dbReference>
<evidence type="ECO:0000256" key="2">
    <source>
        <dbReference type="ARBA" id="ARBA00003213"/>
    </source>
</evidence>
<dbReference type="OrthoDB" id="9776390at2"/>
<protein>
    <recommendedName>
        <fullName evidence="10">tRNA dimethylallyltransferase</fullName>
        <ecNumber evidence="10">2.5.1.75</ecNumber>
    </recommendedName>
    <alternativeName>
        <fullName evidence="10">Dimethylallyl diphosphate:tRNA dimethylallyltransferase</fullName>
        <shortName evidence="10">DMAPP:tRNA dimethylallyltransferase</shortName>
        <shortName evidence="10">DMATase</shortName>
    </alternativeName>
    <alternativeName>
        <fullName evidence="10">Isopentenyl-diphosphate:tRNA isopentenyltransferase</fullName>
        <shortName evidence="10">IPP transferase</shortName>
        <shortName evidence="10">IPPT</shortName>
        <shortName evidence="10">IPTase</shortName>
    </alternativeName>
</protein>
<dbReference type="PANTHER" id="PTHR11088:SF60">
    <property type="entry name" value="TRNA DIMETHYLALLYLTRANSFERASE"/>
    <property type="match status" value="1"/>
</dbReference>
<evidence type="ECO:0000256" key="6">
    <source>
        <dbReference type="ARBA" id="ARBA00022741"/>
    </source>
</evidence>
<dbReference type="AlphaFoldDB" id="A0A9X2MEU5"/>
<keyword evidence="6 10" id="KW-0547">Nucleotide-binding</keyword>
<keyword evidence="5 10" id="KW-0819">tRNA processing</keyword>
<dbReference type="Pfam" id="PF01715">
    <property type="entry name" value="IPPT"/>
    <property type="match status" value="1"/>
</dbReference>
<comment type="subunit">
    <text evidence="10">Monomer.</text>
</comment>
<evidence type="ECO:0000256" key="8">
    <source>
        <dbReference type="ARBA" id="ARBA00022842"/>
    </source>
</evidence>
<evidence type="ECO:0000313" key="14">
    <source>
        <dbReference type="EMBL" id="MCR2042695.1"/>
    </source>
</evidence>
<feature type="region of interest" description="Interaction with substrate tRNA" evidence="10">
    <location>
        <begin position="37"/>
        <end position="40"/>
    </location>
</feature>
<comment type="cofactor">
    <cofactor evidence="1 10">
        <name>Mg(2+)</name>
        <dbReference type="ChEBI" id="CHEBI:18420"/>
    </cofactor>
</comment>
<feature type="site" description="Interaction with substrate tRNA" evidence="10">
    <location>
        <position position="122"/>
    </location>
</feature>
<comment type="catalytic activity">
    <reaction evidence="9 10 11">
        <text>adenosine(37) in tRNA + dimethylallyl diphosphate = N(6)-dimethylallyladenosine(37) in tRNA + diphosphate</text>
        <dbReference type="Rhea" id="RHEA:26482"/>
        <dbReference type="Rhea" id="RHEA-COMP:10162"/>
        <dbReference type="Rhea" id="RHEA-COMP:10375"/>
        <dbReference type="ChEBI" id="CHEBI:33019"/>
        <dbReference type="ChEBI" id="CHEBI:57623"/>
        <dbReference type="ChEBI" id="CHEBI:74411"/>
        <dbReference type="ChEBI" id="CHEBI:74415"/>
        <dbReference type="EC" id="2.5.1.75"/>
    </reaction>
</comment>
<gene>
    <name evidence="10 14" type="primary">miaA</name>
    <name evidence="14" type="ORF">NSA23_01065</name>
</gene>
<keyword evidence="8 10" id="KW-0460">Magnesium</keyword>
<dbReference type="NCBIfam" id="TIGR00174">
    <property type="entry name" value="miaA"/>
    <property type="match status" value="1"/>
</dbReference>
<feature type="binding site" evidence="10">
    <location>
        <begin position="14"/>
        <end position="19"/>
    </location>
    <ligand>
        <name>substrate</name>
    </ligand>
</feature>
<evidence type="ECO:0000256" key="3">
    <source>
        <dbReference type="ARBA" id="ARBA00005842"/>
    </source>
</evidence>
<dbReference type="GO" id="GO:0052381">
    <property type="term" value="F:tRNA dimethylallyltransferase activity"/>
    <property type="evidence" value="ECO:0007669"/>
    <property type="project" value="UniProtKB-UniRule"/>
</dbReference>
<dbReference type="EC" id="2.5.1.75" evidence="10"/>
<dbReference type="Gene3D" id="1.10.20.140">
    <property type="match status" value="1"/>
</dbReference>
<keyword evidence="7 10" id="KW-0067">ATP-binding</keyword>
<comment type="similarity">
    <text evidence="3 10 13">Belongs to the IPP transferase family.</text>
</comment>
<evidence type="ECO:0000256" key="1">
    <source>
        <dbReference type="ARBA" id="ARBA00001946"/>
    </source>
</evidence>
<evidence type="ECO:0000256" key="13">
    <source>
        <dbReference type="RuleBase" id="RU003785"/>
    </source>
</evidence>
<evidence type="ECO:0000256" key="5">
    <source>
        <dbReference type="ARBA" id="ARBA00022694"/>
    </source>
</evidence>
<reference evidence="14" key="1">
    <citation type="submission" date="2022-07" db="EMBL/GenBank/DDBJ databases">
        <title>Enhanced cultured diversity of the mouse gut microbiota enables custom-made synthetic communities.</title>
        <authorList>
            <person name="Afrizal A."/>
        </authorList>
    </citation>
    <scope>NUCLEOTIDE SEQUENCE</scope>
    <source>
        <strain evidence="14">DSM 29482</strain>
    </source>
</reference>
<evidence type="ECO:0000256" key="9">
    <source>
        <dbReference type="ARBA" id="ARBA00049563"/>
    </source>
</evidence>
<dbReference type="GO" id="GO:0006400">
    <property type="term" value="P:tRNA modification"/>
    <property type="evidence" value="ECO:0007669"/>
    <property type="project" value="TreeGrafter"/>
</dbReference>
<dbReference type="Gene3D" id="3.40.50.300">
    <property type="entry name" value="P-loop containing nucleotide triphosphate hydrolases"/>
    <property type="match status" value="1"/>
</dbReference>
<evidence type="ECO:0000256" key="4">
    <source>
        <dbReference type="ARBA" id="ARBA00022679"/>
    </source>
</evidence>
<dbReference type="HAMAP" id="MF_00185">
    <property type="entry name" value="IPP_trans"/>
    <property type="match status" value="1"/>
</dbReference>
<name>A0A9X2MEU5_9FIRM</name>
<dbReference type="InterPro" id="IPR027417">
    <property type="entry name" value="P-loop_NTPase"/>
</dbReference>
<keyword evidence="4 10" id="KW-0808">Transferase</keyword>
<evidence type="ECO:0000313" key="15">
    <source>
        <dbReference type="Proteomes" id="UP001142078"/>
    </source>
</evidence>
<dbReference type="PANTHER" id="PTHR11088">
    <property type="entry name" value="TRNA DIMETHYLALLYLTRANSFERASE"/>
    <property type="match status" value="1"/>
</dbReference>